<feature type="compositionally biased region" description="Basic residues" evidence="1">
    <location>
        <begin position="1"/>
        <end position="17"/>
    </location>
</feature>
<comment type="caution">
    <text evidence="2">The sequence shown here is derived from an EMBL/GenBank/DDBJ whole genome shotgun (WGS) entry which is preliminary data.</text>
</comment>
<sequence>TTNTRAKYKANKSKGGRPRMPICNDCNKGEDDGHGHFGA</sequence>
<gene>
    <name evidence="2" type="ORF">GMARGA_LOCUS39115</name>
</gene>
<name>A0ABN7X541_GIGMA</name>
<accession>A0ABN7X541</accession>
<dbReference type="Proteomes" id="UP000789901">
    <property type="component" value="Unassembled WGS sequence"/>
</dbReference>
<protein>
    <submittedName>
        <fullName evidence="2">21995_t:CDS:1</fullName>
    </submittedName>
</protein>
<feature type="region of interest" description="Disordered" evidence="1">
    <location>
        <begin position="1"/>
        <end position="22"/>
    </location>
</feature>
<keyword evidence="3" id="KW-1185">Reference proteome</keyword>
<evidence type="ECO:0000256" key="1">
    <source>
        <dbReference type="SAM" id="MobiDB-lite"/>
    </source>
</evidence>
<evidence type="ECO:0000313" key="2">
    <source>
        <dbReference type="EMBL" id="CAG8848290.1"/>
    </source>
</evidence>
<reference evidence="2 3" key="1">
    <citation type="submission" date="2021-06" db="EMBL/GenBank/DDBJ databases">
        <authorList>
            <person name="Kallberg Y."/>
            <person name="Tangrot J."/>
            <person name="Rosling A."/>
        </authorList>
    </citation>
    <scope>NUCLEOTIDE SEQUENCE [LARGE SCALE GENOMIC DNA]</scope>
    <source>
        <strain evidence="2 3">120-4 pot B 10/14</strain>
    </source>
</reference>
<dbReference type="EMBL" id="CAJVQB010091358">
    <property type="protein sequence ID" value="CAG8848290.1"/>
    <property type="molecule type" value="Genomic_DNA"/>
</dbReference>
<feature type="non-terminal residue" evidence="2">
    <location>
        <position position="1"/>
    </location>
</feature>
<proteinExistence type="predicted"/>
<feature type="non-terminal residue" evidence="2">
    <location>
        <position position="39"/>
    </location>
</feature>
<organism evidence="2 3">
    <name type="scientific">Gigaspora margarita</name>
    <dbReference type="NCBI Taxonomy" id="4874"/>
    <lineage>
        <taxon>Eukaryota</taxon>
        <taxon>Fungi</taxon>
        <taxon>Fungi incertae sedis</taxon>
        <taxon>Mucoromycota</taxon>
        <taxon>Glomeromycotina</taxon>
        <taxon>Glomeromycetes</taxon>
        <taxon>Diversisporales</taxon>
        <taxon>Gigasporaceae</taxon>
        <taxon>Gigaspora</taxon>
    </lineage>
</organism>
<evidence type="ECO:0000313" key="3">
    <source>
        <dbReference type="Proteomes" id="UP000789901"/>
    </source>
</evidence>